<dbReference type="SUPFAM" id="SSF48452">
    <property type="entry name" value="TPR-like"/>
    <property type="match status" value="1"/>
</dbReference>
<evidence type="ECO:0000259" key="4">
    <source>
        <dbReference type="Pfam" id="PF13525"/>
    </source>
</evidence>
<dbReference type="InterPro" id="IPR051010">
    <property type="entry name" value="BCAA_transport"/>
</dbReference>
<dbReference type="Gene3D" id="3.40.50.2300">
    <property type="match status" value="2"/>
</dbReference>
<dbReference type="InterPro" id="IPR028082">
    <property type="entry name" value="Peripla_BP_I"/>
</dbReference>
<name>A0ABR7XH65_9BACT</name>
<dbReference type="PANTHER" id="PTHR30483">
    <property type="entry name" value="LEUCINE-SPECIFIC-BINDING PROTEIN"/>
    <property type="match status" value="1"/>
</dbReference>
<dbReference type="PANTHER" id="PTHR30483:SF6">
    <property type="entry name" value="PERIPLASMIC BINDING PROTEIN OF ABC TRANSPORTER FOR NATURAL AMINO ACIDS"/>
    <property type="match status" value="1"/>
</dbReference>
<accession>A0ABR7XH65</accession>
<protein>
    <submittedName>
        <fullName evidence="5">Tetratricopeptide repeat protein</fullName>
    </submittedName>
</protein>
<evidence type="ECO:0000313" key="5">
    <source>
        <dbReference type="EMBL" id="MBD1397649.1"/>
    </source>
</evidence>
<evidence type="ECO:0000259" key="3">
    <source>
        <dbReference type="Pfam" id="PF13458"/>
    </source>
</evidence>
<dbReference type="InterPro" id="IPR028081">
    <property type="entry name" value="Leu-bd"/>
</dbReference>
<evidence type="ECO:0000256" key="1">
    <source>
        <dbReference type="ARBA" id="ARBA00010062"/>
    </source>
</evidence>
<evidence type="ECO:0000256" key="2">
    <source>
        <dbReference type="ARBA" id="ARBA00022729"/>
    </source>
</evidence>
<keyword evidence="6" id="KW-1185">Reference proteome</keyword>
<dbReference type="SUPFAM" id="SSF53822">
    <property type="entry name" value="Periplasmic binding protein-like I"/>
    <property type="match status" value="1"/>
</dbReference>
<comment type="similarity">
    <text evidence="1">Belongs to the leucine-binding protein family.</text>
</comment>
<dbReference type="EMBL" id="JACXAJ010000004">
    <property type="protein sequence ID" value="MBD1397649.1"/>
    <property type="molecule type" value="Genomic_DNA"/>
</dbReference>
<dbReference type="Gene3D" id="1.25.40.10">
    <property type="entry name" value="Tetratricopeptide repeat domain"/>
    <property type="match status" value="1"/>
</dbReference>
<sequence length="556" mass="62522">MLLLTALAMPAQAQQDYSTTYSNGKVLLGQERYDKAMAELLPVTQAGPKNPYAPEASYLYALAALKADKLPEAYRMLQQLKSQHPGWPNQPEAGYLLANVLFEQDNYEQALAELNTIRSPKLQADAEGMKRHYLNRITERGTLERLLQQHPDDRAVAQTFADKLVAGWYRPEDRATLESIVSKHRLDRNRYLSAIAMRKQAYHVAALMPFQLNQDLGQAARKNQFATDLYAGMKMAQDSLKRQGININLYAYDAGTDTTAVKRILDTPELKQMDLVIGPVYKSAAKIAARFAAEHNVNVINPLSQDLEVVADNANMFLFESSLATQARQAATYAYHTFPIKTALILFENNKDDIAFAQHYREQFLKLGGKVSTYRKLSSAQTTATAAIFKDLKLSDVGHIAVFSDQMTAAVNTVSTLQARAASLPLITYEKWLGIGQITLRQLDDLEVYFVSPKYVDQLSPAAKHFRQKYMSRYNMPPSQYAYAGFEMMFYFGTLLHNYGPRFNLTLGGNGLKPGVFYQGLGYTDPNSGSELRHDNQYIPITKLENQQLMVVNPVF</sequence>
<dbReference type="InterPro" id="IPR039565">
    <property type="entry name" value="BamD-like"/>
</dbReference>
<feature type="domain" description="Leucine-binding protein" evidence="3">
    <location>
        <begin position="226"/>
        <end position="497"/>
    </location>
</feature>
<organism evidence="5 6">
    <name type="scientific">Pontibacter aquaedesilientis</name>
    <dbReference type="NCBI Taxonomy" id="2766980"/>
    <lineage>
        <taxon>Bacteria</taxon>
        <taxon>Pseudomonadati</taxon>
        <taxon>Bacteroidota</taxon>
        <taxon>Cytophagia</taxon>
        <taxon>Cytophagales</taxon>
        <taxon>Hymenobacteraceae</taxon>
        <taxon>Pontibacter</taxon>
    </lineage>
</organism>
<reference evidence="5 6" key="1">
    <citation type="submission" date="2020-09" db="EMBL/GenBank/DDBJ databases">
        <title>Genome sequencing and assembly of Pontibacter sp.</title>
        <authorList>
            <person name="Chhetri G."/>
        </authorList>
    </citation>
    <scope>NUCLEOTIDE SEQUENCE [LARGE SCALE GENOMIC DNA]</scope>
    <source>
        <strain evidence="5 6">JH31</strain>
    </source>
</reference>
<gene>
    <name evidence="5" type="ORF">H9Q13_10765</name>
</gene>
<evidence type="ECO:0000313" key="6">
    <source>
        <dbReference type="Proteomes" id="UP000625551"/>
    </source>
</evidence>
<proteinExistence type="inferred from homology"/>
<comment type="caution">
    <text evidence="5">The sequence shown here is derived from an EMBL/GenBank/DDBJ whole genome shotgun (WGS) entry which is preliminary data.</text>
</comment>
<dbReference type="Pfam" id="PF13525">
    <property type="entry name" value="YfiO"/>
    <property type="match status" value="1"/>
</dbReference>
<dbReference type="Pfam" id="PF13458">
    <property type="entry name" value="Peripla_BP_6"/>
    <property type="match status" value="1"/>
</dbReference>
<keyword evidence="2" id="KW-0732">Signal</keyword>
<dbReference type="Proteomes" id="UP000625551">
    <property type="component" value="Unassembled WGS sequence"/>
</dbReference>
<feature type="domain" description="Outer membrane lipoprotein BamD-like" evidence="4">
    <location>
        <begin position="16"/>
        <end position="121"/>
    </location>
</feature>
<dbReference type="InterPro" id="IPR011990">
    <property type="entry name" value="TPR-like_helical_dom_sf"/>
</dbReference>